<feature type="compositionally biased region" description="Polar residues" evidence="1">
    <location>
        <begin position="517"/>
        <end position="532"/>
    </location>
</feature>
<accession>A0A844F906</accession>
<feature type="region of interest" description="Disordered" evidence="1">
    <location>
        <begin position="510"/>
        <end position="556"/>
    </location>
</feature>
<feature type="compositionally biased region" description="Basic and acidic residues" evidence="1">
    <location>
        <begin position="1"/>
        <end position="13"/>
    </location>
</feature>
<feature type="region of interest" description="Disordered" evidence="1">
    <location>
        <begin position="1"/>
        <end position="23"/>
    </location>
</feature>
<dbReference type="Proteomes" id="UP000462363">
    <property type="component" value="Unassembled WGS sequence"/>
</dbReference>
<evidence type="ECO:0000313" key="3">
    <source>
        <dbReference type="Proteomes" id="UP000462363"/>
    </source>
</evidence>
<comment type="caution">
    <text evidence="2">The sequence shown here is derived from an EMBL/GenBank/DDBJ whole genome shotgun (WGS) entry which is preliminary data.</text>
</comment>
<reference evidence="2 3" key="1">
    <citation type="submission" date="2019-08" db="EMBL/GenBank/DDBJ databases">
        <title>In-depth cultivation of the pig gut microbiome towards novel bacterial diversity and tailored functional studies.</title>
        <authorList>
            <person name="Wylensek D."/>
            <person name="Hitch T.C.A."/>
            <person name="Clavel T."/>
        </authorList>
    </citation>
    <scope>NUCLEOTIDE SEQUENCE [LARGE SCALE GENOMIC DNA]</scope>
    <source>
        <strain evidence="2 3">BL-389-WT-3D</strain>
    </source>
</reference>
<proteinExistence type="predicted"/>
<feature type="compositionally biased region" description="Basic and acidic residues" evidence="1">
    <location>
        <begin position="542"/>
        <end position="556"/>
    </location>
</feature>
<sequence>MTEENKNKIESMKQSEITSTSTPSTEDFDVIFASKTDDGTIITTSAESFTQRQLSIALSIYDPKNDNYSVYLNEGVTPSKTLSVEEIDDLLTNTQNDLNKVLKINAYNRKLINKNDIVGKTVESIDTNINTDIKITYGRAEEGRNKKKQLEACKSLIKDANEGMKTKQLTRNAVTTSYVEGNWIAYLRHENNDNYTVDFYPLGVCEISDYNVNGEPVVLFDINNLRSRLSKTYKRNKKNKALFFNTMEEEVKVNYPKEVYNAFVAKEKYAKLDPKYTGVIRINNLNRKYGVSPIARAYTDLNMLDTFADTDRINSKAKGKKIIHQKMRKEVMGKDYNKDFFPELSYAHQNFMNAWKQSTVVVTSPPTIEEIKYVEPSVEMTSKDTYNIYRSKVLSTLGIQFLMDSGSQSVSTASISVTQLMRTINSITEQLERILEKWYKQIIIDNGFPIEYAPTVKIIDSERLEGSLRTELAGMLFSTMNCSYETAYEVLGLDIKDEVEKRKIENEKNYDEIFTPHGSQYTNSSNVQNNTGGRPEGNDDTTETKKQYDKERQKAL</sequence>
<dbReference type="RefSeq" id="WP_154322702.1">
    <property type="nucleotide sequence ID" value="NZ_CP045695.1"/>
</dbReference>
<evidence type="ECO:0008006" key="4">
    <source>
        <dbReference type="Google" id="ProtNLM"/>
    </source>
</evidence>
<dbReference type="EMBL" id="VUMB01000002">
    <property type="protein sequence ID" value="MSS38941.1"/>
    <property type="molecule type" value="Genomic_DNA"/>
</dbReference>
<protein>
    <recommendedName>
        <fullName evidence="4">Portal protein</fullName>
    </recommendedName>
</protein>
<evidence type="ECO:0000256" key="1">
    <source>
        <dbReference type="SAM" id="MobiDB-lite"/>
    </source>
</evidence>
<organism evidence="2 3">
    <name type="scientific">Clostridium scindens (strain JCM 10418 / VPI 12708)</name>
    <dbReference type="NCBI Taxonomy" id="29347"/>
    <lineage>
        <taxon>Bacteria</taxon>
        <taxon>Bacillati</taxon>
        <taxon>Bacillota</taxon>
        <taxon>Clostridia</taxon>
        <taxon>Lachnospirales</taxon>
        <taxon>Lachnospiraceae</taxon>
    </lineage>
</organism>
<gene>
    <name evidence="2" type="ORF">FYJ37_00895</name>
</gene>
<name>A0A844F906_CLOSV</name>
<evidence type="ECO:0000313" key="2">
    <source>
        <dbReference type="EMBL" id="MSS38941.1"/>
    </source>
</evidence>
<dbReference type="AlphaFoldDB" id="A0A844F906"/>